<dbReference type="EMBL" id="PSQE01000008">
    <property type="protein sequence ID" value="RHN38996.1"/>
    <property type="molecule type" value="Genomic_DNA"/>
</dbReference>
<proteinExistence type="predicted"/>
<protein>
    <recommendedName>
        <fullName evidence="3">Transmembrane protein</fullName>
    </recommendedName>
</protein>
<keyword evidence="1" id="KW-1133">Transmembrane helix</keyword>
<comment type="caution">
    <text evidence="2">The sequence shown here is derived from an EMBL/GenBank/DDBJ whole genome shotgun (WGS) entry which is preliminary data.</text>
</comment>
<keyword evidence="1" id="KW-0472">Membrane</keyword>
<dbReference type="Proteomes" id="UP000265566">
    <property type="component" value="Chromosome 8"/>
</dbReference>
<accession>A0A396GBI9</accession>
<evidence type="ECO:0000256" key="1">
    <source>
        <dbReference type="SAM" id="Phobius"/>
    </source>
</evidence>
<dbReference type="Gramene" id="rna44980">
    <property type="protein sequence ID" value="RHN38996.1"/>
    <property type="gene ID" value="gene44980"/>
</dbReference>
<evidence type="ECO:0000313" key="2">
    <source>
        <dbReference type="EMBL" id="RHN38996.1"/>
    </source>
</evidence>
<reference evidence="2" key="1">
    <citation type="journal article" date="2018" name="Nat. Plants">
        <title>Whole-genome landscape of Medicago truncatula symbiotic genes.</title>
        <authorList>
            <person name="Pecrix Y."/>
            <person name="Gamas P."/>
            <person name="Carrere S."/>
        </authorList>
    </citation>
    <scope>NUCLEOTIDE SEQUENCE</scope>
    <source>
        <tissue evidence="2">Leaves</tissue>
    </source>
</reference>
<gene>
    <name evidence="2" type="ORF">MtrunA17_Chr8g0339131</name>
</gene>
<dbReference type="AlphaFoldDB" id="A0A396GBI9"/>
<name>A0A396GBI9_MEDTR</name>
<keyword evidence="1" id="KW-0812">Transmembrane</keyword>
<organism evidence="2">
    <name type="scientific">Medicago truncatula</name>
    <name type="common">Barrel medic</name>
    <name type="synonym">Medicago tribuloides</name>
    <dbReference type="NCBI Taxonomy" id="3880"/>
    <lineage>
        <taxon>Eukaryota</taxon>
        <taxon>Viridiplantae</taxon>
        <taxon>Streptophyta</taxon>
        <taxon>Embryophyta</taxon>
        <taxon>Tracheophyta</taxon>
        <taxon>Spermatophyta</taxon>
        <taxon>Magnoliopsida</taxon>
        <taxon>eudicotyledons</taxon>
        <taxon>Gunneridae</taxon>
        <taxon>Pentapetalae</taxon>
        <taxon>rosids</taxon>
        <taxon>fabids</taxon>
        <taxon>Fabales</taxon>
        <taxon>Fabaceae</taxon>
        <taxon>Papilionoideae</taxon>
        <taxon>50 kb inversion clade</taxon>
        <taxon>NPAAA clade</taxon>
        <taxon>Hologalegina</taxon>
        <taxon>IRL clade</taxon>
        <taxon>Trifolieae</taxon>
        <taxon>Medicago</taxon>
    </lineage>
</organism>
<feature type="transmembrane region" description="Helical" evidence="1">
    <location>
        <begin position="27"/>
        <end position="47"/>
    </location>
</feature>
<sequence length="64" mass="7180">MGISRDSRDKRLATGGKRKTCIKKRKCIFGPFAFLQFCYFVVEFAVLNEYGIRVGVQVDGSSAN</sequence>
<evidence type="ECO:0008006" key="3">
    <source>
        <dbReference type="Google" id="ProtNLM"/>
    </source>
</evidence>